<dbReference type="Proteomes" id="UP000615026">
    <property type="component" value="Unassembled WGS sequence"/>
</dbReference>
<keyword evidence="1" id="KW-0812">Transmembrane</keyword>
<evidence type="ECO:0000313" key="3">
    <source>
        <dbReference type="Proteomes" id="UP000615026"/>
    </source>
</evidence>
<keyword evidence="1" id="KW-0472">Membrane</keyword>
<dbReference type="Pfam" id="PF07082">
    <property type="entry name" value="DUF1350"/>
    <property type="match status" value="1"/>
</dbReference>
<comment type="caution">
    <text evidence="2">The sequence shown here is derived from an EMBL/GenBank/DDBJ whole genome shotgun (WGS) entry which is preliminary data.</text>
</comment>
<keyword evidence="1" id="KW-1133">Transmembrane helix</keyword>
<proteinExistence type="predicted"/>
<dbReference type="PANTHER" id="PTHR34127:SF1">
    <property type="entry name" value="OS04G0405600 PROTEIN"/>
    <property type="match status" value="1"/>
</dbReference>
<dbReference type="PANTHER" id="PTHR34127">
    <property type="entry name" value="OS04G0405600 PROTEIN"/>
    <property type="match status" value="1"/>
</dbReference>
<organism evidence="2 3">
    <name type="scientific">Leptolyngbya cf. ectocarpi LEGE 11479</name>
    <dbReference type="NCBI Taxonomy" id="1828722"/>
    <lineage>
        <taxon>Bacteria</taxon>
        <taxon>Bacillati</taxon>
        <taxon>Cyanobacteriota</taxon>
        <taxon>Cyanophyceae</taxon>
        <taxon>Leptolyngbyales</taxon>
        <taxon>Leptolyngbyaceae</taxon>
        <taxon>Leptolyngbya group</taxon>
        <taxon>Leptolyngbya</taxon>
    </lineage>
</organism>
<dbReference type="Gene3D" id="3.40.50.1820">
    <property type="entry name" value="alpha/beta hydrolase"/>
    <property type="match status" value="1"/>
</dbReference>
<feature type="transmembrane region" description="Helical" evidence="1">
    <location>
        <begin position="20"/>
        <end position="40"/>
    </location>
</feature>
<protein>
    <submittedName>
        <fullName evidence="2">DUF1350 family protein</fullName>
    </submittedName>
</protein>
<dbReference type="InterPro" id="IPR010765">
    <property type="entry name" value="DUF1350"/>
</dbReference>
<gene>
    <name evidence="2" type="ORF">IQ260_05275</name>
</gene>
<sequence>MEWREVAGNWLLIPPNPVGIIHFLGGAFVAAAPSVTYGWLLESFYGHGYAIVATPFINTFDHGAIATEVLTTFDQAMIYLRRQVIGDRYLPIYGIGHSMGCKVHLLIASLYKVDRAGNVFISFNNYPARRSIPLLEQFVQFAPDFAPNFDIEFTPSPSQTLNLVRDRYTVGRNLLIKFRKDTIDQTYDLSDVLYQRFPRMTAIQILKGTHTTPIAQDVRWQSGTSFTPFDAIGQFVKQEFYRDLGQLKETVLQWLG</sequence>
<dbReference type="EMBL" id="JADEXP010000027">
    <property type="protein sequence ID" value="MBE9066059.1"/>
    <property type="molecule type" value="Genomic_DNA"/>
</dbReference>
<evidence type="ECO:0000313" key="2">
    <source>
        <dbReference type="EMBL" id="MBE9066059.1"/>
    </source>
</evidence>
<dbReference type="RefSeq" id="WP_193991524.1">
    <property type="nucleotide sequence ID" value="NZ_JADEXP010000027.1"/>
</dbReference>
<evidence type="ECO:0000256" key="1">
    <source>
        <dbReference type="SAM" id="Phobius"/>
    </source>
</evidence>
<keyword evidence="3" id="KW-1185">Reference proteome</keyword>
<dbReference type="SUPFAM" id="SSF53474">
    <property type="entry name" value="alpha/beta-Hydrolases"/>
    <property type="match status" value="1"/>
</dbReference>
<accession>A0A928ZTL2</accession>
<name>A0A928ZTL2_LEPEC</name>
<reference evidence="2" key="1">
    <citation type="submission" date="2020-10" db="EMBL/GenBank/DDBJ databases">
        <authorList>
            <person name="Castelo-Branco R."/>
            <person name="Eusebio N."/>
            <person name="Adriana R."/>
            <person name="Vieira A."/>
            <person name="Brugerolle De Fraissinette N."/>
            <person name="Rezende De Castro R."/>
            <person name="Schneider M.P."/>
            <person name="Vasconcelos V."/>
            <person name="Leao P.N."/>
        </authorList>
    </citation>
    <scope>NUCLEOTIDE SEQUENCE</scope>
    <source>
        <strain evidence="2">LEGE 11479</strain>
    </source>
</reference>
<dbReference type="InterPro" id="IPR029058">
    <property type="entry name" value="AB_hydrolase_fold"/>
</dbReference>
<dbReference type="AlphaFoldDB" id="A0A928ZTL2"/>